<dbReference type="RefSeq" id="WP_058211894.1">
    <property type="nucleotide sequence ID" value="NZ_LKLU01000094.1"/>
</dbReference>
<organism evidence="2 3">
    <name type="scientific">Lactococcus lactis subsp. lactis</name>
    <name type="common">Streptococcus lactis</name>
    <dbReference type="NCBI Taxonomy" id="1360"/>
    <lineage>
        <taxon>Bacteria</taxon>
        <taxon>Bacillati</taxon>
        <taxon>Bacillota</taxon>
        <taxon>Bacilli</taxon>
        <taxon>Lactobacillales</taxon>
        <taxon>Streptococcaceae</taxon>
        <taxon>Lactococcus</taxon>
    </lineage>
</organism>
<dbReference type="Pfam" id="PF14594">
    <property type="entry name" value="Sipho_Gp37"/>
    <property type="match status" value="1"/>
</dbReference>
<name>A0A0V8E312_LACLL</name>
<dbReference type="AlphaFoldDB" id="A0A0V8E312"/>
<reference evidence="3" key="1">
    <citation type="submission" date="2015-10" db="EMBL/GenBank/DDBJ databases">
        <title>Draft Genome Sequences of 11 Lactococcus lactis subspecies cremoris strains.</title>
        <authorList>
            <person name="Wels M."/>
            <person name="Backus L."/>
            <person name="Boekhorst J."/>
            <person name="Dijkstra A."/>
            <person name="Beerthuizen M."/>
            <person name="Kelly W."/>
            <person name="Siezen R."/>
            <person name="Bachmann H."/>
            <person name="Van Hijum S."/>
        </authorList>
    </citation>
    <scope>NUCLEOTIDE SEQUENCE [LARGE SCALE GENOMIC DNA]</scope>
    <source>
        <strain evidence="3">M20</strain>
    </source>
</reference>
<feature type="domain" description="Gp28/Gp37-like" evidence="1">
    <location>
        <begin position="9"/>
        <end position="362"/>
    </location>
</feature>
<comment type="caution">
    <text evidence="2">The sequence shown here is derived from an EMBL/GenBank/DDBJ whole genome shotgun (WGS) entry which is preliminary data.</text>
</comment>
<evidence type="ECO:0000259" key="1">
    <source>
        <dbReference type="Pfam" id="PF14594"/>
    </source>
</evidence>
<dbReference type="InterPro" id="IPR029432">
    <property type="entry name" value="Gp28/Gp37-like_dom"/>
</dbReference>
<protein>
    <recommendedName>
        <fullName evidence="1">Gp28/Gp37-like domain-containing protein</fullName>
    </recommendedName>
</protein>
<dbReference type="EMBL" id="LKLU01000094">
    <property type="protein sequence ID" value="KSU20212.1"/>
    <property type="molecule type" value="Genomic_DNA"/>
</dbReference>
<proteinExistence type="predicted"/>
<gene>
    <name evidence="2" type="ORF">M20_1646</name>
</gene>
<sequence>MVIQRDLTVEIFNRNLDFTYSSVGILDQLKSCIINWRAFNFDIFQLTLPLNSNAIPYLKSDNIFSINDSYFYIDSISYDSKQSNLMTVKGKSLLGKATKRIVIPMYATNSAKPEKIMFDLINKNMIDTVMDRVISFVSIQNPPDFGLTAISYQNSYGNVAEEIASFAEGNSICIKEVQTNLETPASQIQFYKGRDLSGDGGVEFSLDDEGLKSESLTRDISDFYNVAYIFGEGEGSKRKSAIATKLPSGKPKGEEVNEIYIDARDLQQTYTDDSGKEVTLTDDQYKAQLLQRGNQALTDHAEVIQIGGEANYNNLNFQYGKDYMVGDIVRQTNPRFGVSKVSTLTEMQETWDESGYHLDPTFDKDKVTLTKLINRK</sequence>
<accession>A0A0V8E312</accession>
<dbReference type="PATRIC" id="fig|1360.114.peg.658"/>
<evidence type="ECO:0000313" key="3">
    <source>
        <dbReference type="Proteomes" id="UP000053719"/>
    </source>
</evidence>
<dbReference type="Proteomes" id="UP000053719">
    <property type="component" value="Unassembled WGS sequence"/>
</dbReference>
<evidence type="ECO:0000313" key="2">
    <source>
        <dbReference type="EMBL" id="KSU20212.1"/>
    </source>
</evidence>